<evidence type="ECO:0000313" key="1">
    <source>
        <dbReference type="EMBL" id="MPC77241.1"/>
    </source>
</evidence>
<proteinExistence type="predicted"/>
<dbReference type="Proteomes" id="UP000324222">
    <property type="component" value="Unassembled WGS sequence"/>
</dbReference>
<accession>A0A5B7HVZ3</accession>
<comment type="caution">
    <text evidence="1">The sequence shown here is derived from an EMBL/GenBank/DDBJ whole genome shotgun (WGS) entry which is preliminary data.</text>
</comment>
<dbReference type="EMBL" id="VSRR010045383">
    <property type="protein sequence ID" value="MPC77241.1"/>
    <property type="molecule type" value="Genomic_DNA"/>
</dbReference>
<protein>
    <submittedName>
        <fullName evidence="1">Uncharacterized protein</fullName>
    </submittedName>
</protein>
<sequence>MEAAVTGNGGGDDGVAVVERREWRCVVCGGKFKGRWLFDRGREGGRRYVDPHTPSSRLPTHPLLTPPHPPYHSSIFTAHIHSPKAMSQSIYLLANTDTPTSICPASHILNHTHASNHTRYITYRPILPSIHSYHYLILPSHSFSQTIHL</sequence>
<keyword evidence="2" id="KW-1185">Reference proteome</keyword>
<reference evidence="1 2" key="1">
    <citation type="submission" date="2019-05" db="EMBL/GenBank/DDBJ databases">
        <title>Another draft genome of Portunus trituberculatus and its Hox gene families provides insights of decapod evolution.</title>
        <authorList>
            <person name="Jeong J.-H."/>
            <person name="Song I."/>
            <person name="Kim S."/>
            <person name="Choi T."/>
            <person name="Kim D."/>
            <person name="Ryu S."/>
            <person name="Kim W."/>
        </authorList>
    </citation>
    <scope>NUCLEOTIDE SEQUENCE [LARGE SCALE GENOMIC DNA]</scope>
    <source>
        <tissue evidence="1">Muscle</tissue>
    </source>
</reference>
<gene>
    <name evidence="1" type="ORF">E2C01_071690</name>
</gene>
<dbReference type="AlphaFoldDB" id="A0A5B7HVZ3"/>
<evidence type="ECO:0000313" key="2">
    <source>
        <dbReference type="Proteomes" id="UP000324222"/>
    </source>
</evidence>
<organism evidence="1 2">
    <name type="scientific">Portunus trituberculatus</name>
    <name type="common">Swimming crab</name>
    <name type="synonym">Neptunus trituberculatus</name>
    <dbReference type="NCBI Taxonomy" id="210409"/>
    <lineage>
        <taxon>Eukaryota</taxon>
        <taxon>Metazoa</taxon>
        <taxon>Ecdysozoa</taxon>
        <taxon>Arthropoda</taxon>
        <taxon>Crustacea</taxon>
        <taxon>Multicrustacea</taxon>
        <taxon>Malacostraca</taxon>
        <taxon>Eumalacostraca</taxon>
        <taxon>Eucarida</taxon>
        <taxon>Decapoda</taxon>
        <taxon>Pleocyemata</taxon>
        <taxon>Brachyura</taxon>
        <taxon>Eubrachyura</taxon>
        <taxon>Portunoidea</taxon>
        <taxon>Portunidae</taxon>
        <taxon>Portuninae</taxon>
        <taxon>Portunus</taxon>
    </lineage>
</organism>
<name>A0A5B7HVZ3_PORTR</name>